<proteinExistence type="predicted"/>
<dbReference type="PANTHER" id="PTHR12110:SF48">
    <property type="entry name" value="BLL3656 PROTEIN"/>
    <property type="match status" value="1"/>
</dbReference>
<feature type="domain" description="Xylose isomerase-like TIM barrel" evidence="1">
    <location>
        <begin position="89"/>
        <end position="248"/>
    </location>
</feature>
<dbReference type="SUPFAM" id="SSF51658">
    <property type="entry name" value="Xylose isomerase-like"/>
    <property type="match status" value="1"/>
</dbReference>
<comment type="caution">
    <text evidence="2">The sequence shown here is derived from an EMBL/GenBank/DDBJ whole genome shotgun (WGS) entry which is preliminary data.</text>
</comment>
<dbReference type="InterPro" id="IPR050312">
    <property type="entry name" value="IolE/XylAMocC-like"/>
</dbReference>
<dbReference type="Gene3D" id="3.20.20.150">
    <property type="entry name" value="Divalent-metal-dependent TIM barrel enzymes"/>
    <property type="match status" value="1"/>
</dbReference>
<dbReference type="PANTHER" id="PTHR12110">
    <property type="entry name" value="HYDROXYPYRUVATE ISOMERASE"/>
    <property type="match status" value="1"/>
</dbReference>
<keyword evidence="3" id="KW-1185">Reference proteome</keyword>
<dbReference type="Proteomes" id="UP000179769">
    <property type="component" value="Unassembled WGS sequence"/>
</dbReference>
<accession>A0A1S1Q1V0</accession>
<evidence type="ECO:0000313" key="2">
    <source>
        <dbReference type="EMBL" id="OHV27547.1"/>
    </source>
</evidence>
<dbReference type="Pfam" id="PF01261">
    <property type="entry name" value="AP_endonuc_2"/>
    <property type="match status" value="1"/>
</dbReference>
<organism evidence="2 3">
    <name type="scientific">Parafrankia soli</name>
    <dbReference type="NCBI Taxonomy" id="2599596"/>
    <lineage>
        <taxon>Bacteria</taxon>
        <taxon>Bacillati</taxon>
        <taxon>Actinomycetota</taxon>
        <taxon>Actinomycetes</taxon>
        <taxon>Frankiales</taxon>
        <taxon>Frankiaceae</taxon>
        <taxon>Parafrankia</taxon>
    </lineage>
</organism>
<dbReference type="EMBL" id="MAXA01000221">
    <property type="protein sequence ID" value="OHV27547.1"/>
    <property type="molecule type" value="Genomic_DNA"/>
</dbReference>
<dbReference type="GO" id="GO:0016853">
    <property type="term" value="F:isomerase activity"/>
    <property type="evidence" value="ECO:0007669"/>
    <property type="project" value="UniProtKB-KW"/>
</dbReference>
<evidence type="ECO:0000313" key="3">
    <source>
        <dbReference type="Proteomes" id="UP000179769"/>
    </source>
</evidence>
<evidence type="ECO:0000259" key="1">
    <source>
        <dbReference type="Pfam" id="PF01261"/>
    </source>
</evidence>
<dbReference type="OrthoDB" id="4877958at2"/>
<keyword evidence="2" id="KW-0413">Isomerase</keyword>
<dbReference type="InterPro" id="IPR013022">
    <property type="entry name" value="Xyl_isomerase-like_TIM-brl"/>
</dbReference>
<protein>
    <submittedName>
        <fullName evidence="2">Xylose isomerase</fullName>
    </submittedName>
</protein>
<reference evidence="3" key="1">
    <citation type="submission" date="2016-07" db="EMBL/GenBank/DDBJ databases">
        <title>Frankia sp. NRRL B-16219 Genome sequencing.</title>
        <authorList>
            <person name="Ghodhbane-Gtari F."/>
            <person name="Swanson E."/>
            <person name="Gueddou A."/>
            <person name="Louati M."/>
            <person name="Nouioui I."/>
            <person name="Hezbri K."/>
            <person name="Abebe-Akele F."/>
            <person name="Simpson S."/>
            <person name="Morris K."/>
            <person name="Thomas K."/>
            <person name="Gtari M."/>
            <person name="Tisa L.S."/>
        </authorList>
    </citation>
    <scope>NUCLEOTIDE SEQUENCE [LARGE SCALE GENOMIC DNA]</scope>
    <source>
        <strain evidence="3">NRRL B-16219</strain>
    </source>
</reference>
<dbReference type="AlphaFoldDB" id="A0A1S1Q1V0"/>
<name>A0A1S1Q1V0_9ACTN</name>
<dbReference type="InterPro" id="IPR036237">
    <property type="entry name" value="Xyl_isomerase-like_sf"/>
</dbReference>
<sequence length="270" mass="29260">MESLGIEFLSVFGMPPVDFVSLAADLGCRHISTGLESNPYSSLGYPPFSLREDTPLRRNMIAAMRDRDISVSLGEGMNVRAGSDVRDRVPDLELMAELGVRRVNTVSLDPDPDRSVQQFGLLAELAASFGMETTIEPGPGLTIGDLPTALHAIRQVGRPDFRLLIDTMHIIRSGSTPDDIAALDSDVVGYIQLSDAPLVPATSDYMTEAMFERMVPGTGELPLLDLLTALPRDRVIGLEVPIRSQAQAGVNPHDRLARCVEATRGLLARL</sequence>
<dbReference type="RefSeq" id="WP_071064706.1">
    <property type="nucleotide sequence ID" value="NZ_MAXA01000221.1"/>
</dbReference>
<gene>
    <name evidence="2" type="ORF">BBK14_20320</name>
</gene>